<feature type="transmembrane region" description="Helical" evidence="1">
    <location>
        <begin position="78"/>
        <end position="102"/>
    </location>
</feature>
<proteinExistence type="predicted"/>
<organism evidence="2 3">
    <name type="scientific">Stutzerimonas stutzeri</name>
    <name type="common">Pseudomonas stutzeri</name>
    <dbReference type="NCBI Taxonomy" id="316"/>
    <lineage>
        <taxon>Bacteria</taxon>
        <taxon>Pseudomonadati</taxon>
        <taxon>Pseudomonadota</taxon>
        <taxon>Gammaproteobacteria</taxon>
        <taxon>Pseudomonadales</taxon>
        <taxon>Pseudomonadaceae</taxon>
        <taxon>Stutzerimonas</taxon>
    </lineage>
</organism>
<sequence>MTLPDSNATQFLKQQPKAGDTQPFPSGQITYLAPLPLPTQHPAQDYSHAVGEMNETYLDFGTGLPQVFGWQMLIGGPFALFAMITYLLPMIAALLALGVGGAGRCERFFLRHVWRSAMGRRSYRTLLRRSQLFRLAPDSQQSQPYKTHPL</sequence>
<protein>
    <submittedName>
        <fullName evidence="2">Uncharacterized protein</fullName>
    </submittedName>
</protein>
<evidence type="ECO:0000313" key="3">
    <source>
        <dbReference type="Proteomes" id="UP000019522"/>
    </source>
</evidence>
<keyword evidence="1" id="KW-1133">Transmembrane helix</keyword>
<dbReference type="Proteomes" id="UP000019522">
    <property type="component" value="Chromosome"/>
</dbReference>
<keyword evidence="1" id="KW-0812">Transmembrane</keyword>
<dbReference type="EMBL" id="CP007441">
    <property type="protein sequence ID" value="AHL77691.1"/>
    <property type="molecule type" value="Genomic_DNA"/>
</dbReference>
<reference evidence="2 3" key="2">
    <citation type="submission" date="2014-03" db="EMBL/GenBank/DDBJ databases">
        <authorList>
            <person name="Baltrus D."/>
            <person name="Dougherty K."/>
        </authorList>
    </citation>
    <scope>NUCLEOTIDE SEQUENCE</scope>
    <source>
        <strain evidence="2 3">28a24</strain>
    </source>
</reference>
<dbReference type="AlphaFoldDB" id="W8RZV6"/>
<evidence type="ECO:0000256" key="1">
    <source>
        <dbReference type="SAM" id="Phobius"/>
    </source>
</evidence>
<name>W8RZV6_STUST</name>
<dbReference type="RefSeq" id="WP_025243318.1">
    <property type="nucleotide sequence ID" value="NZ_CP007441.1"/>
</dbReference>
<dbReference type="KEGG" id="pstt:CH92_19285"/>
<keyword evidence="1" id="KW-0472">Membrane</keyword>
<gene>
    <name evidence="2" type="ORF">CH92_19285</name>
</gene>
<evidence type="ECO:0000313" key="2">
    <source>
        <dbReference type="EMBL" id="AHL77691.1"/>
    </source>
</evidence>
<accession>W8RZV6</accession>
<reference evidence="3" key="1">
    <citation type="journal article" date="2014" name="Genome Announc.">
        <title>Complete Genome Sequence of the Highly Transformable Pseudomonas stutzeri Strain 28a24.</title>
        <authorList>
            <person name="Smith B.A."/>
            <person name="Dougherty K.M."/>
            <person name="Baltrus D.A."/>
        </authorList>
    </citation>
    <scope>NUCLEOTIDE SEQUENCE [LARGE SCALE GENOMIC DNA]</scope>
    <source>
        <strain evidence="3">28a24</strain>
    </source>
</reference>